<dbReference type="CDD" id="cd04216">
    <property type="entry name" value="Phytocyanin"/>
    <property type="match status" value="1"/>
</dbReference>
<dbReference type="PANTHER" id="PTHR33021:SF31">
    <property type="entry name" value="OS02G0720100 PROTEIN"/>
    <property type="match status" value="1"/>
</dbReference>
<feature type="chain" id="PRO_5004298715" evidence="4">
    <location>
        <begin position="28"/>
        <end position="201"/>
    </location>
</feature>
<feature type="compositionally biased region" description="Pro residues" evidence="3">
    <location>
        <begin position="158"/>
        <end position="173"/>
    </location>
</feature>
<feature type="compositionally biased region" description="Basic and acidic residues" evidence="3">
    <location>
        <begin position="129"/>
        <end position="138"/>
    </location>
</feature>
<keyword evidence="2" id="KW-0325">Glycoprotein</keyword>
<proteinExistence type="evidence at transcript level"/>
<sequence length="201" mass="22074">MGGLKVFASVLFLVAVAVSGLEQLVSAETHHHVGGEEGWNSASNISSWLSGRVFRVGDKLWFSVPATADSIVELQSLEELATCDLRNPIRMYADGSNHVTLDKEGTRYFSSGNLESCKNGMKLPVTVQNRHDEDKPYRPDPPVEPYPHHHDEGEPYRPDPPVEPYPHPPPTTPHPYPAAATALNVFLSVVFDGLFLSCIGM</sequence>
<keyword evidence="4" id="KW-0732">Signal</keyword>
<feature type="domain" description="Phytocyanin" evidence="5">
    <location>
        <begin position="29"/>
        <end position="129"/>
    </location>
</feature>
<dbReference type="PANTHER" id="PTHR33021">
    <property type="entry name" value="BLUE COPPER PROTEIN"/>
    <property type="match status" value="1"/>
</dbReference>
<dbReference type="Gene3D" id="2.60.40.420">
    <property type="entry name" value="Cupredoxins - blue copper proteins"/>
    <property type="match status" value="1"/>
</dbReference>
<keyword evidence="1" id="KW-1015">Disulfide bond</keyword>
<evidence type="ECO:0000256" key="4">
    <source>
        <dbReference type="SAM" id="SignalP"/>
    </source>
</evidence>
<evidence type="ECO:0000313" key="6">
    <source>
        <dbReference type="EMBL" id="AAO86692.1"/>
    </source>
</evidence>
<dbReference type="GO" id="GO:0009055">
    <property type="term" value="F:electron transfer activity"/>
    <property type="evidence" value="ECO:0007669"/>
    <property type="project" value="InterPro"/>
</dbReference>
<evidence type="ECO:0000259" key="5">
    <source>
        <dbReference type="PROSITE" id="PS51485"/>
    </source>
</evidence>
<evidence type="ECO:0000256" key="3">
    <source>
        <dbReference type="SAM" id="MobiDB-lite"/>
    </source>
</evidence>
<reference evidence="6" key="1">
    <citation type="submission" date="2003-02" db="EMBL/GenBank/DDBJ databases">
        <title>Isolation and characterization of a small blue copper protein gene from drought-inducible Boea crassifolia.</title>
        <authorList>
            <person name="Shen Y."/>
            <person name="Lin Z."/>
        </authorList>
    </citation>
    <scope>NUCLEOTIDE SEQUENCE</scope>
</reference>
<dbReference type="SUPFAM" id="SSF49503">
    <property type="entry name" value="Cupredoxins"/>
    <property type="match status" value="1"/>
</dbReference>
<dbReference type="InterPro" id="IPR039391">
    <property type="entry name" value="Phytocyanin-like"/>
</dbReference>
<dbReference type="Pfam" id="PF02298">
    <property type="entry name" value="Cu_bind_like"/>
    <property type="match status" value="1"/>
</dbReference>
<dbReference type="PROSITE" id="PS51485">
    <property type="entry name" value="PHYTOCYANIN"/>
    <property type="match status" value="1"/>
</dbReference>
<evidence type="ECO:0000256" key="1">
    <source>
        <dbReference type="ARBA" id="ARBA00023157"/>
    </source>
</evidence>
<dbReference type="EMBL" id="AY243047">
    <property type="protein sequence ID" value="AAO86692.1"/>
    <property type="molecule type" value="mRNA"/>
</dbReference>
<dbReference type="InterPro" id="IPR003245">
    <property type="entry name" value="Phytocyanin_dom"/>
</dbReference>
<feature type="signal peptide" evidence="4">
    <location>
        <begin position="1"/>
        <end position="27"/>
    </location>
</feature>
<dbReference type="FunFam" id="2.60.40.420:FF:000034">
    <property type="entry name" value="Cupredoxin superfamily protein"/>
    <property type="match status" value="1"/>
</dbReference>
<dbReference type="InterPro" id="IPR008972">
    <property type="entry name" value="Cupredoxin"/>
</dbReference>
<protein>
    <submittedName>
        <fullName evidence="6">Small blue copper protein Bcp1</fullName>
    </submittedName>
</protein>
<dbReference type="GO" id="GO:0005886">
    <property type="term" value="C:plasma membrane"/>
    <property type="evidence" value="ECO:0007669"/>
    <property type="project" value="TreeGrafter"/>
</dbReference>
<dbReference type="AlphaFoldDB" id="Q84RM1"/>
<feature type="region of interest" description="Disordered" evidence="3">
    <location>
        <begin position="129"/>
        <end position="173"/>
    </location>
</feature>
<feature type="compositionally biased region" description="Basic and acidic residues" evidence="3">
    <location>
        <begin position="146"/>
        <end position="157"/>
    </location>
</feature>
<accession>Q84RM1</accession>
<organism evidence="6">
    <name type="scientific">Paraboea crassifolia</name>
    <dbReference type="NCBI Taxonomy" id="104990"/>
    <lineage>
        <taxon>Eukaryota</taxon>
        <taxon>Viridiplantae</taxon>
        <taxon>Streptophyta</taxon>
        <taxon>Embryophyta</taxon>
        <taxon>Tracheophyta</taxon>
        <taxon>Spermatophyta</taxon>
        <taxon>Magnoliopsida</taxon>
        <taxon>eudicotyledons</taxon>
        <taxon>Gunneridae</taxon>
        <taxon>Pentapetalae</taxon>
        <taxon>asterids</taxon>
        <taxon>lamiids</taxon>
        <taxon>Lamiales</taxon>
        <taxon>Gesneriaceae</taxon>
        <taxon>Didymocarpoideae</taxon>
        <taxon>Trichosporeae</taxon>
        <taxon>Loxocarpinae</taxon>
        <taxon>Paraboea</taxon>
    </lineage>
</organism>
<evidence type="ECO:0000256" key="2">
    <source>
        <dbReference type="ARBA" id="ARBA00023180"/>
    </source>
</evidence>
<name>Q84RM1_9LAMI</name>